<organism evidence="7 8">
    <name type="scientific">Candida metapsilosis</name>
    <dbReference type="NCBI Taxonomy" id="273372"/>
    <lineage>
        <taxon>Eukaryota</taxon>
        <taxon>Fungi</taxon>
        <taxon>Dikarya</taxon>
        <taxon>Ascomycota</taxon>
        <taxon>Saccharomycotina</taxon>
        <taxon>Pichiomycetes</taxon>
        <taxon>Debaryomycetaceae</taxon>
        <taxon>Candida/Lodderomyces clade</taxon>
        <taxon>Candida</taxon>
    </lineage>
</organism>
<dbReference type="InterPro" id="IPR004827">
    <property type="entry name" value="bZIP"/>
</dbReference>
<dbReference type="InterPro" id="IPR046347">
    <property type="entry name" value="bZIP_sf"/>
</dbReference>
<proteinExistence type="predicted"/>
<dbReference type="GO" id="GO:0003700">
    <property type="term" value="F:DNA-binding transcription factor activity"/>
    <property type="evidence" value="ECO:0007669"/>
    <property type="project" value="InterPro"/>
</dbReference>
<dbReference type="Gene3D" id="1.20.5.170">
    <property type="match status" value="1"/>
</dbReference>
<comment type="subcellular location">
    <subcellularLocation>
        <location evidence="1">Nucleus</location>
    </subcellularLocation>
</comment>
<evidence type="ECO:0000313" key="7">
    <source>
        <dbReference type="EMBL" id="KAG5416776.1"/>
    </source>
</evidence>
<feature type="compositionally biased region" description="Polar residues" evidence="5">
    <location>
        <begin position="24"/>
        <end position="33"/>
    </location>
</feature>
<dbReference type="SMART" id="SM00338">
    <property type="entry name" value="BRLZ"/>
    <property type="match status" value="1"/>
</dbReference>
<dbReference type="SUPFAM" id="SSF57959">
    <property type="entry name" value="Leucine zipper domain"/>
    <property type="match status" value="1"/>
</dbReference>
<sequence>MSTNNYPVAFDPHAQALAPDGTLPPTQQNNLHRQQQQQQQQVPFPEISRSETVPNMANFNMNQNQHPQELQHQQFQQAQAQALNARYQQQQQQQQQQAQQQVQQLQQKQLQAQAQAQSLHNHSNSHNETSQNMNDIALEAKQAQLQQQQHTNKKSTAEHRPSLQSQKSFNHSAFFNMPSHNPFDFNSYPITNPPIFDSTLMLPYSIDGVPRRRRISISNGQIGQIMNHEAFFDTDEFSSLDDDFTQRFNDYELNRSVTPGQEQQEQEMAPPHVVTGAPVPPPHQQQQPPSGFIGDQGQQAFASITPASDNDSSVSTIPTTSVQNMSTAATSAPLSATPGVNIQQQPQHHLPVAQHPQPQHPIHHHGQVQPPPPHPSHPPQSVPQQAHPPHPAQSAPPIAPQAQAPPPQQQPTPSRPHSPPVAGLPPPNHSLIYNNEVIYNPNNGPIMGTAAWKKERLLERNRIAASKCRQRKKQAQMALQENVTKMEQDLKVKSDQLNHLQSVLSHYKMNIAKFLESDDKDEKLLKDLIEFI</sequence>
<feature type="compositionally biased region" description="Pro residues" evidence="5">
    <location>
        <begin position="369"/>
        <end position="391"/>
    </location>
</feature>
<evidence type="ECO:0000256" key="2">
    <source>
        <dbReference type="ARBA" id="ARBA00023015"/>
    </source>
</evidence>
<feature type="region of interest" description="Disordered" evidence="5">
    <location>
        <begin position="346"/>
        <end position="428"/>
    </location>
</feature>
<keyword evidence="4" id="KW-0539">Nucleus</keyword>
<evidence type="ECO:0000256" key="3">
    <source>
        <dbReference type="ARBA" id="ARBA00023163"/>
    </source>
</evidence>
<evidence type="ECO:0000256" key="4">
    <source>
        <dbReference type="ARBA" id="ARBA00023242"/>
    </source>
</evidence>
<dbReference type="PANTHER" id="PTHR19304">
    <property type="entry name" value="CYCLIC-AMP RESPONSE ELEMENT BINDING PROTEIN"/>
    <property type="match status" value="1"/>
</dbReference>
<dbReference type="Proteomes" id="UP000669133">
    <property type="component" value="Unassembled WGS sequence"/>
</dbReference>
<dbReference type="AlphaFoldDB" id="A0A8H7ZDA0"/>
<feature type="region of interest" description="Disordered" evidence="5">
    <location>
        <begin position="1"/>
        <end position="44"/>
    </location>
</feature>
<dbReference type="CDD" id="cd14687">
    <property type="entry name" value="bZIP_ATF2"/>
    <property type="match status" value="1"/>
</dbReference>
<feature type="region of interest" description="Disordered" evidence="5">
    <location>
        <begin position="142"/>
        <end position="164"/>
    </location>
</feature>
<dbReference type="InterPro" id="IPR051027">
    <property type="entry name" value="bZIP_transcription_factors"/>
</dbReference>
<feature type="domain" description="BZIP" evidence="6">
    <location>
        <begin position="453"/>
        <end position="514"/>
    </location>
</feature>
<name>A0A8H7ZDA0_9ASCO</name>
<feature type="compositionally biased region" description="Low complexity" evidence="5">
    <location>
        <begin position="346"/>
        <end position="357"/>
    </location>
</feature>
<dbReference type="PROSITE" id="PS00036">
    <property type="entry name" value="BZIP_BASIC"/>
    <property type="match status" value="1"/>
</dbReference>
<evidence type="ECO:0000313" key="8">
    <source>
        <dbReference type="Proteomes" id="UP000669133"/>
    </source>
</evidence>
<feature type="compositionally biased region" description="Pro residues" evidence="5">
    <location>
        <begin position="397"/>
        <end position="428"/>
    </location>
</feature>
<dbReference type="OrthoDB" id="295274at2759"/>
<dbReference type="Pfam" id="PF00170">
    <property type="entry name" value="bZIP_1"/>
    <property type="match status" value="1"/>
</dbReference>
<dbReference type="GO" id="GO:0005634">
    <property type="term" value="C:nucleus"/>
    <property type="evidence" value="ECO:0007669"/>
    <property type="project" value="UniProtKB-SubCell"/>
</dbReference>
<evidence type="ECO:0000259" key="6">
    <source>
        <dbReference type="PROSITE" id="PS50217"/>
    </source>
</evidence>
<evidence type="ECO:0000256" key="5">
    <source>
        <dbReference type="SAM" id="MobiDB-lite"/>
    </source>
</evidence>
<dbReference type="PROSITE" id="PS50217">
    <property type="entry name" value="BZIP"/>
    <property type="match status" value="1"/>
</dbReference>
<evidence type="ECO:0000256" key="1">
    <source>
        <dbReference type="ARBA" id="ARBA00004123"/>
    </source>
</evidence>
<comment type="caution">
    <text evidence="7">The sequence shown here is derived from an EMBL/GenBank/DDBJ whole genome shotgun (WGS) entry which is preliminary data.</text>
</comment>
<accession>A0A8H7ZDA0</accession>
<dbReference type="EMBL" id="JAEOAQ010000009">
    <property type="protein sequence ID" value="KAG5416776.1"/>
    <property type="molecule type" value="Genomic_DNA"/>
</dbReference>
<dbReference type="RefSeq" id="XP_067545892.1">
    <property type="nucleotide sequence ID" value="XM_067694950.1"/>
</dbReference>
<gene>
    <name evidence="7" type="ORF">I9W82_005740</name>
</gene>
<protein>
    <recommendedName>
        <fullName evidence="6">BZIP domain-containing protein</fullName>
    </recommendedName>
</protein>
<keyword evidence="3" id="KW-0804">Transcription</keyword>
<feature type="region of interest" description="Disordered" evidence="5">
    <location>
        <begin position="257"/>
        <end position="296"/>
    </location>
</feature>
<reference evidence="7 8" key="1">
    <citation type="submission" date="2020-12" db="EMBL/GenBank/DDBJ databases">
        <title>Effect of drift, selection, and recombination on the evolution of hybrid genomes in Candida yeast pathogens.</title>
        <authorList>
            <person name="Mixao V."/>
            <person name="Ksiezopolska E."/>
            <person name="Saus E."/>
            <person name="Boekhout T."/>
            <person name="Gacser A."/>
            <person name="Gabaldon T."/>
        </authorList>
    </citation>
    <scope>NUCLEOTIDE SEQUENCE [LARGE SCALE GENOMIC DNA]</scope>
    <source>
        <strain evidence="7 8">BP57</strain>
    </source>
</reference>
<dbReference type="GeneID" id="93654369"/>
<keyword evidence="8" id="KW-1185">Reference proteome</keyword>
<keyword evidence="2" id="KW-0805">Transcription regulation</keyword>